<accession>A0ABU5I7V2</accession>
<dbReference type="Pfam" id="PF00582">
    <property type="entry name" value="Usp"/>
    <property type="match status" value="1"/>
</dbReference>
<dbReference type="Pfam" id="PF01814">
    <property type="entry name" value="Hemerythrin"/>
    <property type="match status" value="1"/>
</dbReference>
<organism evidence="3 4">
    <name type="scientific">Azohydromonas lata</name>
    <dbReference type="NCBI Taxonomy" id="45677"/>
    <lineage>
        <taxon>Bacteria</taxon>
        <taxon>Pseudomonadati</taxon>
        <taxon>Pseudomonadota</taxon>
        <taxon>Betaproteobacteria</taxon>
        <taxon>Burkholderiales</taxon>
        <taxon>Sphaerotilaceae</taxon>
        <taxon>Azohydromonas</taxon>
    </lineage>
</organism>
<dbReference type="PANTHER" id="PTHR39966:SF1">
    <property type="entry name" value="HEMERYTHRIN-LIKE DOMAIN-CONTAINING PROTEIN"/>
    <property type="match status" value="1"/>
</dbReference>
<protein>
    <submittedName>
        <fullName evidence="3">Universal stress protein</fullName>
    </submittedName>
</protein>
<keyword evidence="3" id="KW-0614">Plasmid</keyword>
<dbReference type="EMBL" id="JAXOJX010000001">
    <property type="protein sequence ID" value="MDZ5455173.1"/>
    <property type="molecule type" value="Genomic_DNA"/>
</dbReference>
<name>A0ABU5I7V2_9BURK</name>
<sequence>MYRHLLVALDDSPLGDATVTRSVEFARSAGARITFFHAAPDLAATGEGALLYTLDQEAFAQEAAGAASAVLVKAAAAAGAAGVSCGTESRTSDQPAQAIVEAAHRHGCDLVFVSAHGRVPGLRGWLRHSVTQHLLQLADLPVLVSAVESNDACAPAARALGIVAGEHRAIAAVLQGLQHLVRAARLPGQQLDVGLAAEMVRYLREFPGTQHHPKEETVLFRLLRQRTHELDHVLLELERQHGQEQRRVQALADALSRYDSSEAASLEAVGDAVQQLAGTVWEHMGMEEALVFPAARRYLSEGDWSEVAQAFTTHDDPLRELQPGLPLERLFRHVAAALLRKDMAGVAPAAASATHA</sequence>
<dbReference type="Proteomes" id="UP001293718">
    <property type="component" value="Unassembled WGS sequence"/>
</dbReference>
<dbReference type="RefSeq" id="WP_322463886.1">
    <property type="nucleotide sequence ID" value="NZ_JAXOJX010000001.1"/>
</dbReference>
<evidence type="ECO:0000313" key="4">
    <source>
        <dbReference type="Proteomes" id="UP001293718"/>
    </source>
</evidence>
<evidence type="ECO:0000259" key="2">
    <source>
        <dbReference type="Pfam" id="PF01814"/>
    </source>
</evidence>
<keyword evidence="4" id="KW-1185">Reference proteome</keyword>
<dbReference type="Gene3D" id="1.20.120.520">
    <property type="entry name" value="nmb1532 protein domain like"/>
    <property type="match status" value="1"/>
</dbReference>
<evidence type="ECO:0000313" key="3">
    <source>
        <dbReference type="EMBL" id="MDZ5455173.1"/>
    </source>
</evidence>
<geneLocation type="plasmid" evidence="3">
    <name>unnamed</name>
</geneLocation>
<dbReference type="InterPro" id="IPR006016">
    <property type="entry name" value="UspA"/>
</dbReference>
<dbReference type="SUPFAM" id="SSF52402">
    <property type="entry name" value="Adenine nucleotide alpha hydrolases-like"/>
    <property type="match status" value="1"/>
</dbReference>
<dbReference type="PANTHER" id="PTHR39966">
    <property type="entry name" value="BLL2471 PROTEIN-RELATED"/>
    <property type="match status" value="1"/>
</dbReference>
<feature type="domain" description="Hemerythrin-like" evidence="2">
    <location>
        <begin position="162"/>
        <end position="295"/>
    </location>
</feature>
<feature type="domain" description="UspA" evidence="1">
    <location>
        <begin position="1"/>
        <end position="144"/>
    </location>
</feature>
<evidence type="ECO:0000259" key="1">
    <source>
        <dbReference type="Pfam" id="PF00582"/>
    </source>
</evidence>
<reference evidence="3 4" key="1">
    <citation type="submission" date="2023-11" db="EMBL/GenBank/DDBJ databases">
        <title>Draft genome of Azohydromonas lata strain H1 (DSM1123), a polyhydroxyalkanoate producer.</title>
        <authorList>
            <person name="Traversa D."/>
            <person name="D'Addabbo P."/>
            <person name="Pazzani C."/>
            <person name="Manzari C."/>
            <person name="Chiara M."/>
            <person name="Scrascia M."/>
        </authorList>
    </citation>
    <scope>NUCLEOTIDE SEQUENCE [LARGE SCALE GENOMIC DNA]</scope>
    <source>
        <strain evidence="3 4">H1</strain>
        <plasmid evidence="3">unnamed</plasmid>
    </source>
</reference>
<dbReference type="InterPro" id="IPR014729">
    <property type="entry name" value="Rossmann-like_a/b/a_fold"/>
</dbReference>
<comment type="caution">
    <text evidence="3">The sequence shown here is derived from an EMBL/GenBank/DDBJ whole genome shotgun (WGS) entry which is preliminary data.</text>
</comment>
<dbReference type="CDD" id="cd00293">
    <property type="entry name" value="USP-like"/>
    <property type="match status" value="1"/>
</dbReference>
<gene>
    <name evidence="3" type="ORF">SM757_01160</name>
</gene>
<dbReference type="InterPro" id="IPR012312">
    <property type="entry name" value="Hemerythrin-like"/>
</dbReference>
<proteinExistence type="predicted"/>
<dbReference type="Gene3D" id="3.40.50.620">
    <property type="entry name" value="HUPs"/>
    <property type="match status" value="1"/>
</dbReference>
<dbReference type="CDD" id="cd12108">
    <property type="entry name" value="Hr-like"/>
    <property type="match status" value="1"/>
</dbReference>